<dbReference type="PROSITE" id="PS50801">
    <property type="entry name" value="STAS"/>
    <property type="match status" value="1"/>
</dbReference>
<organism evidence="4 5">
    <name type="scientific">Desulfonatronum thiosulfatophilum</name>
    <dbReference type="NCBI Taxonomy" id="617002"/>
    <lineage>
        <taxon>Bacteria</taxon>
        <taxon>Pseudomonadati</taxon>
        <taxon>Thermodesulfobacteriota</taxon>
        <taxon>Desulfovibrionia</taxon>
        <taxon>Desulfovibrionales</taxon>
        <taxon>Desulfonatronaceae</taxon>
        <taxon>Desulfonatronum</taxon>
    </lineage>
</organism>
<dbReference type="EMBL" id="FMXO01000008">
    <property type="protein sequence ID" value="SDB32157.1"/>
    <property type="molecule type" value="Genomic_DNA"/>
</dbReference>
<accession>A0A1G6CGY2</accession>
<dbReference type="Proteomes" id="UP000198771">
    <property type="component" value="Unassembled WGS sequence"/>
</dbReference>
<evidence type="ECO:0000259" key="3">
    <source>
        <dbReference type="PROSITE" id="PS50801"/>
    </source>
</evidence>
<feature type="domain" description="STAS" evidence="3">
    <location>
        <begin position="1"/>
        <end position="110"/>
    </location>
</feature>
<dbReference type="GO" id="GO:0043856">
    <property type="term" value="F:anti-sigma factor antagonist activity"/>
    <property type="evidence" value="ECO:0007669"/>
    <property type="project" value="InterPro"/>
</dbReference>
<dbReference type="STRING" id="617002.SAMN05660653_01520"/>
<dbReference type="Pfam" id="PF01740">
    <property type="entry name" value="STAS"/>
    <property type="match status" value="1"/>
</dbReference>
<dbReference type="SUPFAM" id="SSF52091">
    <property type="entry name" value="SpoIIaa-like"/>
    <property type="match status" value="1"/>
</dbReference>
<dbReference type="Gene3D" id="3.30.750.24">
    <property type="entry name" value="STAS domain"/>
    <property type="match status" value="1"/>
</dbReference>
<dbReference type="InterPro" id="IPR002645">
    <property type="entry name" value="STAS_dom"/>
</dbReference>
<gene>
    <name evidence="4" type="ORF">SAMN05660653_01520</name>
</gene>
<evidence type="ECO:0000313" key="4">
    <source>
        <dbReference type="EMBL" id="SDB32157.1"/>
    </source>
</evidence>
<dbReference type="InterPro" id="IPR003658">
    <property type="entry name" value="Anti-sigma_ant"/>
</dbReference>
<comment type="similarity">
    <text evidence="1 2">Belongs to the anti-sigma-factor antagonist family.</text>
</comment>
<dbReference type="AlphaFoldDB" id="A0A1G6CGY2"/>
<protein>
    <recommendedName>
        <fullName evidence="2">Anti-sigma factor antagonist</fullName>
    </recommendedName>
</protein>
<dbReference type="RefSeq" id="WP_092119932.1">
    <property type="nucleotide sequence ID" value="NZ_FMXO01000008.1"/>
</dbReference>
<keyword evidence="5" id="KW-1185">Reference proteome</keyword>
<evidence type="ECO:0000313" key="5">
    <source>
        <dbReference type="Proteomes" id="UP000198771"/>
    </source>
</evidence>
<dbReference type="CDD" id="cd07043">
    <property type="entry name" value="STAS_anti-anti-sigma_factors"/>
    <property type="match status" value="1"/>
</dbReference>
<dbReference type="PANTHER" id="PTHR33495">
    <property type="entry name" value="ANTI-SIGMA FACTOR ANTAGONIST TM_1081-RELATED-RELATED"/>
    <property type="match status" value="1"/>
</dbReference>
<dbReference type="NCBIfam" id="TIGR00377">
    <property type="entry name" value="ant_ant_sig"/>
    <property type="match status" value="1"/>
</dbReference>
<dbReference type="OrthoDB" id="280847at2"/>
<name>A0A1G6CGY2_9BACT</name>
<dbReference type="InterPro" id="IPR036513">
    <property type="entry name" value="STAS_dom_sf"/>
</dbReference>
<evidence type="ECO:0000256" key="1">
    <source>
        <dbReference type="ARBA" id="ARBA00009013"/>
    </source>
</evidence>
<evidence type="ECO:0000256" key="2">
    <source>
        <dbReference type="RuleBase" id="RU003749"/>
    </source>
</evidence>
<sequence length="110" mass="11692">MDFESKSVGKVVTIKATGRMDAVTAPTFEQECMRWVEKGNVDLIVDFSGLEYISSAGLRIILGVGKKLKAQGGSLTFGGMSAMVKEVFDISGFASIFPVHDSVEAALAAK</sequence>
<proteinExistence type="inferred from homology"/>
<reference evidence="4 5" key="1">
    <citation type="submission" date="2016-10" db="EMBL/GenBank/DDBJ databases">
        <authorList>
            <person name="de Groot N.N."/>
        </authorList>
    </citation>
    <scope>NUCLEOTIDE SEQUENCE [LARGE SCALE GENOMIC DNA]</scope>
    <source>
        <strain evidence="4 5">ASO4-2</strain>
    </source>
</reference>